<dbReference type="AlphaFoldDB" id="A0A915JH42"/>
<evidence type="ECO:0000256" key="1">
    <source>
        <dbReference type="SAM" id="MobiDB-lite"/>
    </source>
</evidence>
<sequence>EERQVRPGVEITACSNSVGRIAVVSCINLQHFGMLEPFIVVTLKKPHLKIYKIVEYTSDNIELFAHAKFENSTTIFQVKPAFTADNGDSTYRPLVPGKQYESADN</sequence>
<proteinExistence type="predicted"/>
<protein>
    <submittedName>
        <fullName evidence="3">Uncharacterized protein</fullName>
    </submittedName>
</protein>
<reference evidence="3" key="1">
    <citation type="submission" date="2022-11" db="UniProtKB">
        <authorList>
            <consortium name="WormBaseParasite"/>
        </authorList>
    </citation>
    <scope>IDENTIFICATION</scope>
</reference>
<dbReference type="Proteomes" id="UP000887565">
    <property type="component" value="Unplaced"/>
</dbReference>
<name>A0A915JH42_ROMCU</name>
<evidence type="ECO:0000313" key="3">
    <source>
        <dbReference type="WBParaSite" id="nRc.2.0.1.t25436-RA"/>
    </source>
</evidence>
<accession>A0A915JH42</accession>
<organism evidence="2 3">
    <name type="scientific">Romanomermis culicivorax</name>
    <name type="common">Nematode worm</name>
    <dbReference type="NCBI Taxonomy" id="13658"/>
    <lineage>
        <taxon>Eukaryota</taxon>
        <taxon>Metazoa</taxon>
        <taxon>Ecdysozoa</taxon>
        <taxon>Nematoda</taxon>
        <taxon>Enoplea</taxon>
        <taxon>Dorylaimia</taxon>
        <taxon>Mermithida</taxon>
        <taxon>Mermithoidea</taxon>
        <taxon>Mermithidae</taxon>
        <taxon>Romanomermis</taxon>
    </lineage>
</organism>
<evidence type="ECO:0000313" key="2">
    <source>
        <dbReference type="Proteomes" id="UP000887565"/>
    </source>
</evidence>
<feature type="region of interest" description="Disordered" evidence="1">
    <location>
        <begin position="85"/>
        <end position="105"/>
    </location>
</feature>
<dbReference type="WBParaSite" id="nRc.2.0.1.t25436-RA">
    <property type="protein sequence ID" value="nRc.2.0.1.t25436-RA"/>
    <property type="gene ID" value="nRc.2.0.1.g25436"/>
</dbReference>
<keyword evidence="2" id="KW-1185">Reference proteome</keyword>